<dbReference type="RefSeq" id="WP_379905707.1">
    <property type="nucleotide sequence ID" value="NZ_JBHRTR010000046.1"/>
</dbReference>
<evidence type="ECO:0000313" key="3">
    <source>
        <dbReference type="Proteomes" id="UP001595528"/>
    </source>
</evidence>
<reference evidence="3" key="1">
    <citation type="journal article" date="2019" name="Int. J. Syst. Evol. Microbiol.">
        <title>The Global Catalogue of Microorganisms (GCM) 10K type strain sequencing project: providing services to taxonomists for standard genome sequencing and annotation.</title>
        <authorList>
            <consortium name="The Broad Institute Genomics Platform"/>
            <consortium name="The Broad Institute Genome Sequencing Center for Infectious Disease"/>
            <person name="Wu L."/>
            <person name="Ma J."/>
        </authorList>
    </citation>
    <scope>NUCLEOTIDE SEQUENCE [LARGE SCALE GENOMIC DNA]</scope>
    <source>
        <strain evidence="3">KCTC 42964</strain>
    </source>
</reference>
<proteinExistence type="predicted"/>
<dbReference type="EMBL" id="JBHRTR010000046">
    <property type="protein sequence ID" value="MFC3230491.1"/>
    <property type="molecule type" value="Genomic_DNA"/>
</dbReference>
<evidence type="ECO:0000313" key="2">
    <source>
        <dbReference type="EMBL" id="MFC3230491.1"/>
    </source>
</evidence>
<gene>
    <name evidence="2" type="ORF">ACFOGJ_24800</name>
</gene>
<keyword evidence="1" id="KW-0812">Transmembrane</keyword>
<comment type="caution">
    <text evidence="2">The sequence shown here is derived from an EMBL/GenBank/DDBJ whole genome shotgun (WGS) entry which is preliminary data.</text>
</comment>
<name>A0ABV7L779_9PROT</name>
<evidence type="ECO:0000256" key="1">
    <source>
        <dbReference type="SAM" id="Phobius"/>
    </source>
</evidence>
<protein>
    <submittedName>
        <fullName evidence="2">Uncharacterized protein</fullName>
    </submittedName>
</protein>
<dbReference type="Proteomes" id="UP001595528">
    <property type="component" value="Unassembled WGS sequence"/>
</dbReference>
<keyword evidence="1" id="KW-1133">Transmembrane helix</keyword>
<feature type="transmembrane region" description="Helical" evidence="1">
    <location>
        <begin position="7"/>
        <end position="24"/>
    </location>
</feature>
<sequence length="232" mass="24909">MKAVRPLILVAMFAGLLALAWWMVHQPRLRLQTEEQIRAAQAALAAQPVCPLAISAGSGAVRPAAGPDTEGLAPPQLRWQVVRNDGQGRAPEVAVRNVEVAAPDGRQVPACILAVEAVPEPPFAETDWRVGFRLDLSRLPDAPRGKAVFRALVQPDHAATLNGGSIYLYDGSKVRGQSLETLSGSWLPVEVETELAPGTGFVEIWYRLAYQGAISAPVILTVAEPRLDLMAD</sequence>
<keyword evidence="1" id="KW-0472">Membrane</keyword>
<keyword evidence="3" id="KW-1185">Reference proteome</keyword>
<accession>A0ABV7L779</accession>
<organism evidence="2 3">
    <name type="scientific">Marinibaculum pumilum</name>
    <dbReference type="NCBI Taxonomy" id="1766165"/>
    <lineage>
        <taxon>Bacteria</taxon>
        <taxon>Pseudomonadati</taxon>
        <taxon>Pseudomonadota</taxon>
        <taxon>Alphaproteobacteria</taxon>
        <taxon>Rhodospirillales</taxon>
        <taxon>Rhodospirillaceae</taxon>
        <taxon>Marinibaculum</taxon>
    </lineage>
</organism>